<dbReference type="GO" id="GO:0005524">
    <property type="term" value="F:ATP binding"/>
    <property type="evidence" value="ECO:0007669"/>
    <property type="project" value="UniProtKB-UniRule"/>
</dbReference>
<dbReference type="PROSITE" id="PS50975">
    <property type="entry name" value="ATP_GRASP"/>
    <property type="match status" value="1"/>
</dbReference>
<dbReference type="Gene3D" id="3.30.1490.20">
    <property type="entry name" value="ATP-grasp fold, A domain"/>
    <property type="match status" value="1"/>
</dbReference>
<sequence length="318" mass="36398">MNFKLFSQRTKERLIDSKRKIKIVASPISEDIVSNTLLDIRIFFSNEGLSYEYYELEQFLQSFPNSNQDFIYKIIHGAINRTGVFQNFCDSKEILYTGHYLQTDLLAQDKLFAKKIMEGKSIPTPQFQIFPGDMEVILDFAYAKPNQAFVIKPNNGNSSEGVQYVDGAKALKLVLLDLNPKIKYLIENYIPGRIYTVGVIPLDNQLFLTAPMEYIISNNANIMDSDWKKTPIRRVNRQMPTNIVENMQRFATDLHNAIDAIGITRSDFILSPNGEVYALEINSNVGLSRSNDVPYALQEMGYDYSNIVYANIFTAFNR</sequence>
<evidence type="ECO:0000259" key="4">
    <source>
        <dbReference type="PROSITE" id="PS50975"/>
    </source>
</evidence>
<evidence type="ECO:0000256" key="2">
    <source>
        <dbReference type="ARBA" id="ARBA00022598"/>
    </source>
</evidence>
<comment type="caution">
    <text evidence="5">The sequence shown here is derived from an EMBL/GenBank/DDBJ whole genome shotgun (WGS) entry which is preliminary data.</text>
</comment>
<organism evidence="5 6">
    <name type="scientific">Candidatus Gottesmanbacteria bacterium RIFCSPHIGHO2_01_FULL_39_10</name>
    <dbReference type="NCBI Taxonomy" id="1798375"/>
    <lineage>
        <taxon>Bacteria</taxon>
        <taxon>Candidatus Gottesmaniibacteriota</taxon>
    </lineage>
</organism>
<dbReference type="GO" id="GO:0046872">
    <property type="term" value="F:metal ion binding"/>
    <property type="evidence" value="ECO:0007669"/>
    <property type="project" value="InterPro"/>
</dbReference>
<dbReference type="Proteomes" id="UP000177383">
    <property type="component" value="Unassembled WGS sequence"/>
</dbReference>
<proteinExistence type="inferred from homology"/>
<dbReference type="STRING" id="1798375.A2773_02920"/>
<accession>A0A1F5ZPU4</accession>
<evidence type="ECO:0000313" key="5">
    <source>
        <dbReference type="EMBL" id="OGG14365.1"/>
    </source>
</evidence>
<dbReference type="Gene3D" id="3.30.470.20">
    <property type="entry name" value="ATP-grasp fold, B domain"/>
    <property type="match status" value="1"/>
</dbReference>
<dbReference type="PANTHER" id="PTHR23132:SF23">
    <property type="entry name" value="D-ALANINE--D-ALANINE LIGASE B"/>
    <property type="match status" value="1"/>
</dbReference>
<gene>
    <name evidence="5" type="ORF">A2773_02920</name>
</gene>
<reference evidence="5 6" key="1">
    <citation type="journal article" date="2016" name="Nat. Commun.">
        <title>Thousands of microbial genomes shed light on interconnected biogeochemical processes in an aquifer system.</title>
        <authorList>
            <person name="Anantharaman K."/>
            <person name="Brown C.T."/>
            <person name="Hug L.A."/>
            <person name="Sharon I."/>
            <person name="Castelle C.J."/>
            <person name="Probst A.J."/>
            <person name="Thomas B.C."/>
            <person name="Singh A."/>
            <person name="Wilkins M.J."/>
            <person name="Karaoz U."/>
            <person name="Brodie E.L."/>
            <person name="Williams K.H."/>
            <person name="Hubbard S.S."/>
            <person name="Banfield J.F."/>
        </authorList>
    </citation>
    <scope>NUCLEOTIDE SEQUENCE [LARGE SCALE GENOMIC DNA]</scope>
</reference>
<keyword evidence="2" id="KW-0436">Ligase</keyword>
<dbReference type="InterPro" id="IPR013815">
    <property type="entry name" value="ATP_grasp_subdomain_1"/>
</dbReference>
<evidence type="ECO:0000256" key="1">
    <source>
        <dbReference type="ARBA" id="ARBA00010871"/>
    </source>
</evidence>
<dbReference type="EMBL" id="MFJE01000020">
    <property type="protein sequence ID" value="OGG14365.1"/>
    <property type="molecule type" value="Genomic_DNA"/>
</dbReference>
<dbReference type="GO" id="GO:0008716">
    <property type="term" value="F:D-alanine-D-alanine ligase activity"/>
    <property type="evidence" value="ECO:0007669"/>
    <property type="project" value="InterPro"/>
</dbReference>
<name>A0A1F5ZPU4_9BACT</name>
<comment type="similarity">
    <text evidence="1">Belongs to the D-alanine--D-alanine ligase family.</text>
</comment>
<protein>
    <recommendedName>
        <fullName evidence="4">ATP-grasp domain-containing protein</fullName>
    </recommendedName>
</protein>
<keyword evidence="3" id="KW-0547">Nucleotide-binding</keyword>
<dbReference type="AlphaFoldDB" id="A0A1F5ZPU4"/>
<feature type="domain" description="ATP-grasp" evidence="4">
    <location>
        <begin position="114"/>
        <end position="313"/>
    </location>
</feature>
<evidence type="ECO:0000256" key="3">
    <source>
        <dbReference type="PROSITE-ProRule" id="PRU00409"/>
    </source>
</evidence>
<keyword evidence="3" id="KW-0067">ATP-binding</keyword>
<dbReference type="InterPro" id="IPR011095">
    <property type="entry name" value="Dala_Dala_lig_C"/>
</dbReference>
<evidence type="ECO:0000313" key="6">
    <source>
        <dbReference type="Proteomes" id="UP000177383"/>
    </source>
</evidence>
<dbReference type="PANTHER" id="PTHR23132">
    <property type="entry name" value="D-ALANINE--D-ALANINE LIGASE"/>
    <property type="match status" value="1"/>
</dbReference>
<dbReference type="Pfam" id="PF07478">
    <property type="entry name" value="Dala_Dala_lig_C"/>
    <property type="match status" value="1"/>
</dbReference>
<dbReference type="SUPFAM" id="SSF56059">
    <property type="entry name" value="Glutathione synthetase ATP-binding domain-like"/>
    <property type="match status" value="1"/>
</dbReference>
<dbReference type="InterPro" id="IPR011761">
    <property type="entry name" value="ATP-grasp"/>
</dbReference>
<dbReference type="Gene3D" id="3.40.50.20">
    <property type="match status" value="1"/>
</dbReference>